<dbReference type="SUPFAM" id="SSF56784">
    <property type="entry name" value="HAD-like"/>
    <property type="match status" value="1"/>
</dbReference>
<dbReference type="Proteomes" id="UP000290567">
    <property type="component" value="Unassembled WGS sequence"/>
</dbReference>
<dbReference type="InterPro" id="IPR023214">
    <property type="entry name" value="HAD_sf"/>
</dbReference>
<dbReference type="OrthoDB" id="9797743at2"/>
<dbReference type="EMBL" id="BJCC01000004">
    <property type="protein sequence ID" value="GCF92555.1"/>
    <property type="molecule type" value="Genomic_DNA"/>
</dbReference>
<sequence length="213" mass="24053">MQAIIFDMDGVLIDTENVSKAAFGQAFEAVGLSFGEEMYRKILGRSLKDIEHFLTETFNNPALASNIISQRETEFANHYRKNKVVVKEGIKEFLSFSKKRKFKLAVATSAKESIAVQLLKQAELIDCFDTLIYGSQVKKAKPDPELFLKAAEHLQVSPSQTYVIEDSESGIIAANRGGFHPVFIPEKLPTARFSKEHRFKCYPCISDFQESFE</sequence>
<evidence type="ECO:0000256" key="3">
    <source>
        <dbReference type="ARBA" id="ARBA00022723"/>
    </source>
</evidence>
<dbReference type="PRINTS" id="PR00413">
    <property type="entry name" value="HADHALOGNASE"/>
</dbReference>
<reference evidence="6" key="1">
    <citation type="submission" date="2019-02" db="EMBL/GenBank/DDBJ databases">
        <title>Draft genome sequence of Enterococcus sp. Gos25-1.</title>
        <authorList>
            <person name="Tanaka N."/>
            <person name="Shiwa Y."/>
            <person name="Fujita N."/>
        </authorList>
    </citation>
    <scope>NUCLEOTIDE SEQUENCE [LARGE SCALE GENOMIC DNA]</scope>
    <source>
        <strain evidence="6">Gos25-1</strain>
    </source>
</reference>
<accession>A0A4P5P441</accession>
<dbReference type="InterPro" id="IPR023198">
    <property type="entry name" value="PGP-like_dom2"/>
</dbReference>
<keyword evidence="4" id="KW-0460">Magnesium</keyword>
<dbReference type="Gene3D" id="1.10.150.240">
    <property type="entry name" value="Putative phosphatase, domain 2"/>
    <property type="match status" value="1"/>
</dbReference>
<comment type="similarity">
    <text evidence="2">Belongs to the HAD-like hydrolase superfamily. CbbY/CbbZ/Gph/YieH family.</text>
</comment>
<dbReference type="GO" id="GO:0016787">
    <property type="term" value="F:hydrolase activity"/>
    <property type="evidence" value="ECO:0007669"/>
    <property type="project" value="UniProtKB-KW"/>
</dbReference>
<dbReference type="NCBIfam" id="TIGR01509">
    <property type="entry name" value="HAD-SF-IA-v3"/>
    <property type="match status" value="1"/>
</dbReference>
<name>A0A4P5P441_9ENTE</name>
<keyword evidence="6" id="KW-1185">Reference proteome</keyword>
<dbReference type="Pfam" id="PF13419">
    <property type="entry name" value="HAD_2"/>
    <property type="match status" value="1"/>
</dbReference>
<dbReference type="InterPro" id="IPR041492">
    <property type="entry name" value="HAD_2"/>
</dbReference>
<dbReference type="SFLD" id="SFLDS00003">
    <property type="entry name" value="Haloacid_Dehalogenase"/>
    <property type="match status" value="1"/>
</dbReference>
<comment type="cofactor">
    <cofactor evidence="1">
        <name>Mg(2+)</name>
        <dbReference type="ChEBI" id="CHEBI:18420"/>
    </cofactor>
</comment>
<dbReference type="Gene3D" id="3.40.50.1000">
    <property type="entry name" value="HAD superfamily/HAD-like"/>
    <property type="match status" value="1"/>
</dbReference>
<comment type="caution">
    <text evidence="5">The sequence shown here is derived from an EMBL/GenBank/DDBJ whole genome shotgun (WGS) entry which is preliminary data.</text>
</comment>
<evidence type="ECO:0000313" key="6">
    <source>
        <dbReference type="Proteomes" id="UP000290567"/>
    </source>
</evidence>
<keyword evidence="5" id="KW-0378">Hydrolase</keyword>
<dbReference type="GO" id="GO:0046872">
    <property type="term" value="F:metal ion binding"/>
    <property type="evidence" value="ECO:0007669"/>
    <property type="project" value="UniProtKB-KW"/>
</dbReference>
<dbReference type="SFLD" id="SFLDG01129">
    <property type="entry name" value="C1.5:_HAD__Beta-PGM__Phosphata"/>
    <property type="match status" value="1"/>
</dbReference>
<keyword evidence="3" id="KW-0479">Metal-binding</keyword>
<evidence type="ECO:0000313" key="5">
    <source>
        <dbReference type="EMBL" id="GCF92555.1"/>
    </source>
</evidence>
<dbReference type="AlphaFoldDB" id="A0A4P5P441"/>
<dbReference type="InterPro" id="IPR036412">
    <property type="entry name" value="HAD-like_sf"/>
</dbReference>
<proteinExistence type="inferred from homology"/>
<evidence type="ECO:0000256" key="1">
    <source>
        <dbReference type="ARBA" id="ARBA00001946"/>
    </source>
</evidence>
<organism evidence="5 6">
    <name type="scientific">Enterococcus florum</name>
    <dbReference type="NCBI Taxonomy" id="2480627"/>
    <lineage>
        <taxon>Bacteria</taxon>
        <taxon>Bacillati</taxon>
        <taxon>Bacillota</taxon>
        <taxon>Bacilli</taxon>
        <taxon>Lactobacillales</taxon>
        <taxon>Enterococcaceae</taxon>
        <taxon>Enterococcus</taxon>
    </lineage>
</organism>
<dbReference type="PANTHER" id="PTHR46193">
    <property type="entry name" value="6-PHOSPHOGLUCONATE PHOSPHATASE"/>
    <property type="match status" value="1"/>
</dbReference>
<dbReference type="PANTHER" id="PTHR46193:SF21">
    <property type="entry name" value="SLL1138 PROTEIN"/>
    <property type="match status" value="1"/>
</dbReference>
<gene>
    <name evidence="5" type="ORF">NRIC_04460</name>
</gene>
<dbReference type="InterPro" id="IPR051600">
    <property type="entry name" value="Beta-PGM-like"/>
</dbReference>
<evidence type="ECO:0000256" key="4">
    <source>
        <dbReference type="ARBA" id="ARBA00022842"/>
    </source>
</evidence>
<dbReference type="RefSeq" id="WP_146621061.1">
    <property type="nucleotide sequence ID" value="NZ_BJCC01000004.1"/>
</dbReference>
<evidence type="ECO:0000256" key="2">
    <source>
        <dbReference type="ARBA" id="ARBA00006171"/>
    </source>
</evidence>
<dbReference type="InterPro" id="IPR006439">
    <property type="entry name" value="HAD-SF_hydro_IA"/>
</dbReference>
<protein>
    <submittedName>
        <fullName evidence="5">Hydrolase</fullName>
    </submittedName>
</protein>
<dbReference type="SFLD" id="SFLDG01135">
    <property type="entry name" value="C1.5.6:_HAD__Beta-PGM__Phospha"/>
    <property type="match status" value="1"/>
</dbReference>